<comment type="caution">
    <text evidence="1">The sequence shown here is derived from an EMBL/GenBank/DDBJ whole genome shotgun (WGS) entry which is preliminary data.</text>
</comment>
<dbReference type="AlphaFoldDB" id="A0A2B7YKA2"/>
<organism evidence="1 2">
    <name type="scientific">Polytolypa hystricis (strain UAMH7299)</name>
    <dbReference type="NCBI Taxonomy" id="1447883"/>
    <lineage>
        <taxon>Eukaryota</taxon>
        <taxon>Fungi</taxon>
        <taxon>Dikarya</taxon>
        <taxon>Ascomycota</taxon>
        <taxon>Pezizomycotina</taxon>
        <taxon>Eurotiomycetes</taxon>
        <taxon>Eurotiomycetidae</taxon>
        <taxon>Onygenales</taxon>
        <taxon>Onygenales incertae sedis</taxon>
        <taxon>Polytolypa</taxon>
    </lineage>
</organism>
<keyword evidence="2" id="KW-1185">Reference proteome</keyword>
<sequence>MPPSNKRSRLPELRISYDAGFSKTSIDRAPTSIHSLCTPHLSHNLYAEFPKHLRSSLVFEMEYKVPIQQGDKLSERKPDIAIIRKAPDKKRNLVGVVEVGFSQSYVDLKRWCDVWFDGVPTVNMVILINLSEKPRFPRKKALENIWKQGQQNFPKIEAIKDDDFILQDPTDPTSAWTAYGFMWCGPVQGALEIWTRCPKTGRPLLRSKPNVSKLQQI</sequence>
<protein>
    <submittedName>
        <fullName evidence="1">Uncharacterized protein</fullName>
    </submittedName>
</protein>
<reference evidence="1 2" key="1">
    <citation type="submission" date="2017-10" db="EMBL/GenBank/DDBJ databases">
        <title>Comparative genomics in systemic dimorphic fungi from Ajellomycetaceae.</title>
        <authorList>
            <person name="Munoz J.F."/>
            <person name="Mcewen J.G."/>
            <person name="Clay O.K."/>
            <person name="Cuomo C.A."/>
        </authorList>
    </citation>
    <scope>NUCLEOTIDE SEQUENCE [LARGE SCALE GENOMIC DNA]</scope>
    <source>
        <strain evidence="1 2">UAMH7299</strain>
    </source>
</reference>
<evidence type="ECO:0000313" key="2">
    <source>
        <dbReference type="Proteomes" id="UP000224634"/>
    </source>
</evidence>
<dbReference type="Proteomes" id="UP000224634">
    <property type="component" value="Unassembled WGS sequence"/>
</dbReference>
<evidence type="ECO:0000313" key="1">
    <source>
        <dbReference type="EMBL" id="PGH21489.1"/>
    </source>
</evidence>
<gene>
    <name evidence="1" type="ORF">AJ80_03157</name>
</gene>
<dbReference type="EMBL" id="PDNA01000034">
    <property type="protein sequence ID" value="PGH21489.1"/>
    <property type="molecule type" value="Genomic_DNA"/>
</dbReference>
<accession>A0A2B7YKA2</accession>
<name>A0A2B7YKA2_POLH7</name>
<dbReference type="OrthoDB" id="4185247at2759"/>
<proteinExistence type="predicted"/>